<organism evidence="4 5">
    <name type="scientific">Actinacidiphila guanduensis</name>
    <dbReference type="NCBI Taxonomy" id="310781"/>
    <lineage>
        <taxon>Bacteria</taxon>
        <taxon>Bacillati</taxon>
        <taxon>Actinomycetota</taxon>
        <taxon>Actinomycetes</taxon>
        <taxon>Kitasatosporales</taxon>
        <taxon>Streptomycetaceae</taxon>
        <taxon>Actinacidiphila</taxon>
    </lineage>
</organism>
<protein>
    <recommendedName>
        <fullName evidence="3">Xaa-Pro dipeptidyl-peptidase C-terminal domain-containing protein</fullName>
    </recommendedName>
</protein>
<dbReference type="PANTHER" id="PTHR43056">
    <property type="entry name" value="PEPTIDASE S9 PROLYL OLIGOPEPTIDASE"/>
    <property type="match status" value="1"/>
</dbReference>
<feature type="domain" description="Xaa-Pro dipeptidyl-peptidase C-terminal" evidence="3">
    <location>
        <begin position="461"/>
        <end position="727"/>
    </location>
</feature>
<evidence type="ECO:0000256" key="2">
    <source>
        <dbReference type="SAM" id="MobiDB-lite"/>
    </source>
</evidence>
<dbReference type="SUPFAM" id="SSF49785">
    <property type="entry name" value="Galactose-binding domain-like"/>
    <property type="match status" value="1"/>
</dbReference>
<dbReference type="InterPro" id="IPR000383">
    <property type="entry name" value="Xaa-Pro-like_dom"/>
</dbReference>
<feature type="compositionally biased region" description="Basic and acidic residues" evidence="2">
    <location>
        <begin position="217"/>
        <end position="228"/>
    </location>
</feature>
<dbReference type="SMART" id="SM00939">
    <property type="entry name" value="PepX_C"/>
    <property type="match status" value="1"/>
</dbReference>
<dbReference type="AlphaFoldDB" id="A0A1H0PV73"/>
<evidence type="ECO:0000256" key="1">
    <source>
        <dbReference type="ARBA" id="ARBA00022801"/>
    </source>
</evidence>
<evidence type="ECO:0000313" key="5">
    <source>
        <dbReference type="Proteomes" id="UP000199341"/>
    </source>
</evidence>
<dbReference type="Gene3D" id="2.60.120.260">
    <property type="entry name" value="Galactose-binding domain-like"/>
    <property type="match status" value="1"/>
</dbReference>
<dbReference type="InterPro" id="IPR008979">
    <property type="entry name" value="Galactose-bd-like_sf"/>
</dbReference>
<name>A0A1H0PV73_9ACTN</name>
<accession>A0A1H0PV73</accession>
<dbReference type="Proteomes" id="UP000199341">
    <property type="component" value="Unassembled WGS sequence"/>
</dbReference>
<gene>
    <name evidence="4" type="ORF">SAMN05216259_11724</name>
</gene>
<keyword evidence="1" id="KW-0378">Hydrolase</keyword>
<dbReference type="Pfam" id="PF08530">
    <property type="entry name" value="PepX_C"/>
    <property type="match status" value="1"/>
</dbReference>
<keyword evidence="5" id="KW-1185">Reference proteome</keyword>
<dbReference type="SUPFAM" id="SSF53474">
    <property type="entry name" value="alpha/beta-Hydrolases"/>
    <property type="match status" value="1"/>
</dbReference>
<evidence type="ECO:0000259" key="3">
    <source>
        <dbReference type="SMART" id="SM00939"/>
    </source>
</evidence>
<evidence type="ECO:0000313" key="4">
    <source>
        <dbReference type="EMBL" id="SDP09057.1"/>
    </source>
</evidence>
<dbReference type="OrthoDB" id="5240615at2"/>
<dbReference type="InterPro" id="IPR050585">
    <property type="entry name" value="Xaa-Pro_dipeptidyl-ppase/CocE"/>
</dbReference>
<sequence length="746" mass="81515">MESDNIQVGVFADGPVEGLSFATPTRTGRTGRGGTFHYFPGESVEFRLGPMFLGRAQAGPAITSLDFEGAGGKRDGLFGRTSAYATNVARLLQSLGAGLDLADGIVITDEILASAAEIRPGTIVFDVAETEFEAQEAVRDFLGRIGRTLRDAGVARNHLHRSARGIKRLTDVRVPTRNGSFVLADVFLPTAPGRYPVIVRTSVYGRGYPHGAVLTAEDRHKSEQKQDEWQESGPPDVPHGFPSSLIHYTENYGSANAIDWVPRGYVLVRADSRGVGGSPGDIAPFSTAEARDYYDTIEWAAAQPWSSGKVGTLGQSYLGTNQWNVGALAPPSLKAMIPWASDVDVYRELAYPGGIFNEEYRANWWEWVSSNTTHRPQADFLDHLKAHRFDGPAYRTGAGGPVSPDLSAITVPFLAAVSQTLNIHGRGGIEAFKQAKGPAHLLLLAENYIPFFHEHCLEDQYRFFDWYLKGEGSAPPAPPVRLLMRTGQGGYSWRDESDWPVPGTEYLSYYLDAGPAGARPAVPGPDRMYSLTDVPAATVERVDYSADVPDHSLESRVASGVRFLTRPLSADLHLGGHVKAELWVSSTTQDMDLFVSVRVVDEDGQEVRYAVEDEASEVAMTWGLLKVSHRRTDPTRSRDRPWHTHLESDLLPLTSRDDIVLVEVELLPATAVIRAGQRLLLDIAPIEGRGGQRNPDFSYAHREYDHSYHDGAQNSLHVGQGRPSRLVLPVIPPVQPALGHSAATSA</sequence>
<dbReference type="PANTHER" id="PTHR43056:SF10">
    <property type="entry name" value="COCE_NOND FAMILY, PUTATIVE (AFU_ORTHOLOGUE AFUA_7G00600)-RELATED"/>
    <property type="match status" value="1"/>
</dbReference>
<dbReference type="STRING" id="310781.SAMN05216259_11724"/>
<dbReference type="RefSeq" id="WP_093787638.1">
    <property type="nucleotide sequence ID" value="NZ_FNIE01000017.1"/>
</dbReference>
<dbReference type="Pfam" id="PF02129">
    <property type="entry name" value="Peptidase_S15"/>
    <property type="match status" value="1"/>
</dbReference>
<dbReference type="EMBL" id="FNIE01000017">
    <property type="protein sequence ID" value="SDP09057.1"/>
    <property type="molecule type" value="Genomic_DNA"/>
</dbReference>
<proteinExistence type="predicted"/>
<feature type="region of interest" description="Disordered" evidence="2">
    <location>
        <begin position="217"/>
        <end position="236"/>
    </location>
</feature>
<dbReference type="Gene3D" id="1.10.3020.20">
    <property type="match status" value="1"/>
</dbReference>
<dbReference type="GO" id="GO:0008239">
    <property type="term" value="F:dipeptidyl-peptidase activity"/>
    <property type="evidence" value="ECO:0007669"/>
    <property type="project" value="InterPro"/>
</dbReference>
<dbReference type="NCBIfam" id="TIGR00976">
    <property type="entry name" value="CocE_NonD"/>
    <property type="match status" value="2"/>
</dbReference>
<dbReference type="InterPro" id="IPR013736">
    <property type="entry name" value="Xaa-Pro_dipept_C"/>
</dbReference>
<reference evidence="4 5" key="1">
    <citation type="submission" date="2016-10" db="EMBL/GenBank/DDBJ databases">
        <authorList>
            <person name="de Groot N.N."/>
        </authorList>
    </citation>
    <scope>NUCLEOTIDE SEQUENCE [LARGE SCALE GENOMIC DNA]</scope>
    <source>
        <strain evidence="4 5">CGMCC 4.2022</strain>
    </source>
</reference>
<dbReference type="InterPro" id="IPR005674">
    <property type="entry name" value="CocE/Ser_esterase"/>
</dbReference>
<dbReference type="InterPro" id="IPR029058">
    <property type="entry name" value="AB_hydrolase_fold"/>
</dbReference>
<dbReference type="Gene3D" id="3.40.50.1820">
    <property type="entry name" value="alpha/beta hydrolase"/>
    <property type="match status" value="1"/>
</dbReference>